<dbReference type="STRING" id="1036612.A0A1L9T407"/>
<dbReference type="Pfam" id="PF03721">
    <property type="entry name" value="UDPG_MGDP_dh_N"/>
    <property type="match status" value="2"/>
</dbReference>
<dbReference type="PANTHER" id="PTHR11374">
    <property type="entry name" value="UDP-GLUCOSE DEHYDROGENASE/UDP-MANNAC DEHYDROGENASE"/>
    <property type="match status" value="1"/>
</dbReference>
<organism evidence="4 5">
    <name type="scientific">Aspergillus sydowii CBS 593.65</name>
    <dbReference type="NCBI Taxonomy" id="1036612"/>
    <lineage>
        <taxon>Eukaryota</taxon>
        <taxon>Fungi</taxon>
        <taxon>Dikarya</taxon>
        <taxon>Ascomycota</taxon>
        <taxon>Pezizomycotina</taxon>
        <taxon>Eurotiomycetes</taxon>
        <taxon>Eurotiomycetidae</taxon>
        <taxon>Eurotiales</taxon>
        <taxon>Aspergillaceae</taxon>
        <taxon>Aspergillus</taxon>
        <taxon>Aspergillus subgen. Nidulantes</taxon>
    </lineage>
</organism>
<dbReference type="AlphaFoldDB" id="A0A1L9T407"/>
<dbReference type="OrthoDB" id="5059218at2759"/>
<dbReference type="GO" id="GO:0005634">
    <property type="term" value="C:nucleus"/>
    <property type="evidence" value="ECO:0007669"/>
    <property type="project" value="TreeGrafter"/>
</dbReference>
<feature type="domain" description="UDP-glucose/GDP-mannose dehydrogenase C-terminal" evidence="3">
    <location>
        <begin position="418"/>
        <end position="514"/>
    </location>
</feature>
<dbReference type="Pfam" id="PF03720">
    <property type="entry name" value="UDPG_MGDP_dh_C"/>
    <property type="match status" value="1"/>
</dbReference>
<dbReference type="InterPro" id="IPR017476">
    <property type="entry name" value="UDP-Glc/GDP-Man"/>
</dbReference>
<gene>
    <name evidence="4" type="ORF">ASPSYDRAFT_61486</name>
</gene>
<dbReference type="SUPFAM" id="SSF52413">
    <property type="entry name" value="UDP-glucose/GDP-mannose dehydrogenase C-terminal domain"/>
    <property type="match status" value="1"/>
</dbReference>
<dbReference type="Proteomes" id="UP000184356">
    <property type="component" value="Unassembled WGS sequence"/>
</dbReference>
<reference evidence="5" key="1">
    <citation type="journal article" date="2017" name="Genome Biol.">
        <title>Comparative genomics reveals high biological diversity and specific adaptations in the industrially and medically important fungal genus Aspergillus.</title>
        <authorList>
            <person name="de Vries R.P."/>
            <person name="Riley R."/>
            <person name="Wiebenga A."/>
            <person name="Aguilar-Osorio G."/>
            <person name="Amillis S."/>
            <person name="Uchima C.A."/>
            <person name="Anderluh G."/>
            <person name="Asadollahi M."/>
            <person name="Askin M."/>
            <person name="Barry K."/>
            <person name="Battaglia E."/>
            <person name="Bayram O."/>
            <person name="Benocci T."/>
            <person name="Braus-Stromeyer S.A."/>
            <person name="Caldana C."/>
            <person name="Canovas D."/>
            <person name="Cerqueira G.C."/>
            <person name="Chen F."/>
            <person name="Chen W."/>
            <person name="Choi C."/>
            <person name="Clum A."/>
            <person name="Dos Santos R.A."/>
            <person name="Damasio A.R."/>
            <person name="Diallinas G."/>
            <person name="Emri T."/>
            <person name="Fekete E."/>
            <person name="Flipphi M."/>
            <person name="Freyberg S."/>
            <person name="Gallo A."/>
            <person name="Gournas C."/>
            <person name="Habgood R."/>
            <person name="Hainaut M."/>
            <person name="Harispe M.L."/>
            <person name="Henrissat B."/>
            <person name="Hilden K.S."/>
            <person name="Hope R."/>
            <person name="Hossain A."/>
            <person name="Karabika E."/>
            <person name="Karaffa L."/>
            <person name="Karanyi Z."/>
            <person name="Krasevec N."/>
            <person name="Kuo A."/>
            <person name="Kusch H."/>
            <person name="LaButti K."/>
            <person name="Lagendijk E.L."/>
            <person name="Lapidus A."/>
            <person name="Levasseur A."/>
            <person name="Lindquist E."/>
            <person name="Lipzen A."/>
            <person name="Logrieco A.F."/>
            <person name="MacCabe A."/>
            <person name="Maekelae M.R."/>
            <person name="Malavazi I."/>
            <person name="Melin P."/>
            <person name="Meyer V."/>
            <person name="Mielnichuk N."/>
            <person name="Miskei M."/>
            <person name="Molnar A.P."/>
            <person name="Mule G."/>
            <person name="Ngan C.Y."/>
            <person name="Orejas M."/>
            <person name="Orosz E."/>
            <person name="Ouedraogo J.P."/>
            <person name="Overkamp K.M."/>
            <person name="Park H.-S."/>
            <person name="Perrone G."/>
            <person name="Piumi F."/>
            <person name="Punt P.J."/>
            <person name="Ram A.F."/>
            <person name="Ramon A."/>
            <person name="Rauscher S."/>
            <person name="Record E."/>
            <person name="Riano-Pachon D.M."/>
            <person name="Robert V."/>
            <person name="Roehrig J."/>
            <person name="Ruller R."/>
            <person name="Salamov A."/>
            <person name="Salih N.S."/>
            <person name="Samson R.A."/>
            <person name="Sandor E."/>
            <person name="Sanguinetti M."/>
            <person name="Schuetze T."/>
            <person name="Sepcic K."/>
            <person name="Shelest E."/>
            <person name="Sherlock G."/>
            <person name="Sophianopoulou V."/>
            <person name="Squina F.M."/>
            <person name="Sun H."/>
            <person name="Susca A."/>
            <person name="Todd R.B."/>
            <person name="Tsang A."/>
            <person name="Unkles S.E."/>
            <person name="van de Wiele N."/>
            <person name="van Rossen-Uffink D."/>
            <person name="Oliveira J.V."/>
            <person name="Vesth T.C."/>
            <person name="Visser J."/>
            <person name="Yu J.-H."/>
            <person name="Zhou M."/>
            <person name="Andersen M.R."/>
            <person name="Archer D.B."/>
            <person name="Baker S.E."/>
            <person name="Benoit I."/>
            <person name="Brakhage A.A."/>
            <person name="Braus G.H."/>
            <person name="Fischer R."/>
            <person name="Frisvad J.C."/>
            <person name="Goldman G.H."/>
            <person name="Houbraken J."/>
            <person name="Oakley B."/>
            <person name="Pocsi I."/>
            <person name="Scazzocchio C."/>
            <person name="Seiboth B."/>
            <person name="vanKuyk P.A."/>
            <person name="Wortman J."/>
            <person name="Dyer P.S."/>
            <person name="Grigoriev I.V."/>
        </authorList>
    </citation>
    <scope>NUCLEOTIDE SEQUENCE [LARGE SCALE GENOMIC DNA]</scope>
    <source>
        <strain evidence="5">CBS 593.65</strain>
    </source>
</reference>
<evidence type="ECO:0000256" key="2">
    <source>
        <dbReference type="PIRNR" id="PIRNR000124"/>
    </source>
</evidence>
<dbReference type="GO" id="GO:0006024">
    <property type="term" value="P:glycosaminoglycan biosynthetic process"/>
    <property type="evidence" value="ECO:0007669"/>
    <property type="project" value="TreeGrafter"/>
</dbReference>
<dbReference type="InterPro" id="IPR036291">
    <property type="entry name" value="NAD(P)-bd_dom_sf"/>
</dbReference>
<dbReference type="GeneID" id="63766069"/>
<evidence type="ECO:0000256" key="1">
    <source>
        <dbReference type="ARBA" id="ARBA00006601"/>
    </source>
</evidence>
<name>A0A1L9T407_9EURO</name>
<dbReference type="InterPro" id="IPR036220">
    <property type="entry name" value="UDP-Glc/GDP-Man_DH_C_sf"/>
</dbReference>
<dbReference type="VEuPathDB" id="FungiDB:ASPSYDRAFT_61486"/>
<dbReference type="InterPro" id="IPR028356">
    <property type="entry name" value="UDPglc_DH_euk"/>
</dbReference>
<dbReference type="GO" id="GO:0051287">
    <property type="term" value="F:NAD binding"/>
    <property type="evidence" value="ECO:0007669"/>
    <property type="project" value="InterPro"/>
</dbReference>
<accession>A0A1L9T407</accession>
<sequence length="525" mass="56703">MLVLIPIVVVLAGVALLYTHRRYKASKSKEPARVVVKGHTFSESVGQESATDVRKTRIDNVRQCCVVGSGRVGSITGIVLAMQNPDVQFCIADGDKTVTNAWNSDILPLYEPGVEDVLFDDQSLGVNDTGASTTTDQPDSNGKYTYTNIDMVDVQRRRRLSNLTFSTNVHAAVAAAELVFLCVEMEREIFQVESPVNHTYLNPTLQTIAHASTGHKIIVQRTTAPYGTTQYIKNHLNQISSPNATFTILTNPDFTLPGSTLADTVHPQRVIIGHIYTPETSTEGITALKRLYTPWVPDERIVTMDAWSAELGRIASKASLAQRVVEAKAVGMLCAETEASVGNVGWMVGCGLDCGTGTGTGIGWLRSDLRCFVGLAGELGMGEVEAYWRGVLRMDEMLYRRDVEGLVQSLPEGGRKVAVVGLAGDVAVVLAELRRSGASVKVWDGTASEEQVRGVLQAVDSEITIAESLEDACVGCSAVVLHGHSGTFDGAWKAIADQMEEPKMLLDTAGVLDRARVQQLGLRVL</sequence>
<evidence type="ECO:0000313" key="5">
    <source>
        <dbReference type="Proteomes" id="UP000184356"/>
    </source>
</evidence>
<dbReference type="InterPro" id="IPR014027">
    <property type="entry name" value="UDP-Glc/GDP-Man_DH_C"/>
</dbReference>
<evidence type="ECO:0000259" key="3">
    <source>
        <dbReference type="SMART" id="SM00984"/>
    </source>
</evidence>
<comment type="similarity">
    <text evidence="1 2">Belongs to the UDP-glucose/GDP-mannose dehydrogenase family.</text>
</comment>
<proteinExistence type="inferred from homology"/>
<dbReference type="GO" id="GO:0003979">
    <property type="term" value="F:UDP-glucose 6-dehydrogenase activity"/>
    <property type="evidence" value="ECO:0007669"/>
    <property type="project" value="InterPro"/>
</dbReference>
<keyword evidence="5" id="KW-1185">Reference proteome</keyword>
<protein>
    <recommendedName>
        <fullName evidence="3">UDP-glucose/GDP-mannose dehydrogenase C-terminal domain-containing protein</fullName>
    </recommendedName>
</protein>
<dbReference type="EMBL" id="KV878595">
    <property type="protein sequence ID" value="OJJ54157.1"/>
    <property type="molecule type" value="Genomic_DNA"/>
</dbReference>
<dbReference type="PANTHER" id="PTHR11374:SF57">
    <property type="entry name" value="DEHYDROGENASE UGD1, PUTATIVE (AFU_ORTHOLOGUE AFUA_8G00920)-RELATED"/>
    <property type="match status" value="1"/>
</dbReference>
<dbReference type="Gene3D" id="3.40.50.720">
    <property type="entry name" value="NAD(P)-binding Rossmann-like Domain"/>
    <property type="match status" value="2"/>
</dbReference>
<dbReference type="PIRSF" id="PIRSF000124">
    <property type="entry name" value="UDPglc_GDPman_dh"/>
    <property type="match status" value="1"/>
</dbReference>
<dbReference type="SUPFAM" id="SSF51735">
    <property type="entry name" value="NAD(P)-binding Rossmann-fold domains"/>
    <property type="match status" value="1"/>
</dbReference>
<dbReference type="InterPro" id="IPR001732">
    <property type="entry name" value="UDP-Glc/GDP-Man_DH_N"/>
</dbReference>
<evidence type="ECO:0000313" key="4">
    <source>
        <dbReference type="EMBL" id="OJJ54157.1"/>
    </source>
</evidence>
<dbReference type="RefSeq" id="XP_040697963.1">
    <property type="nucleotide sequence ID" value="XM_040849996.1"/>
</dbReference>
<dbReference type="SMART" id="SM00984">
    <property type="entry name" value="UDPG_MGDP_dh_C"/>
    <property type="match status" value="1"/>
</dbReference>